<comment type="caution">
    <text evidence="1">The sequence shown here is derived from an EMBL/GenBank/DDBJ whole genome shotgun (WGS) entry which is preliminary data.</text>
</comment>
<accession>X1QWV4</accession>
<gene>
    <name evidence="1" type="ORF">S06H3_63790</name>
</gene>
<proteinExistence type="predicted"/>
<name>X1QWV4_9ZZZZ</name>
<dbReference type="EMBL" id="BARV01042409">
    <property type="protein sequence ID" value="GAI47769.1"/>
    <property type="molecule type" value="Genomic_DNA"/>
</dbReference>
<organism evidence="1">
    <name type="scientific">marine sediment metagenome</name>
    <dbReference type="NCBI Taxonomy" id="412755"/>
    <lineage>
        <taxon>unclassified sequences</taxon>
        <taxon>metagenomes</taxon>
        <taxon>ecological metagenomes</taxon>
    </lineage>
</organism>
<sequence length="51" mass="5883">LKYEITLIKDPIAVEGKYVNIEPSTYRVWLTANIEDFSRIANGSIWARIIT</sequence>
<protein>
    <submittedName>
        <fullName evidence="1">Uncharacterized protein</fullName>
    </submittedName>
</protein>
<reference evidence="1" key="1">
    <citation type="journal article" date="2014" name="Front. Microbiol.">
        <title>High frequency of phylogenetically diverse reductive dehalogenase-homologous genes in deep subseafloor sedimentary metagenomes.</title>
        <authorList>
            <person name="Kawai M."/>
            <person name="Futagami T."/>
            <person name="Toyoda A."/>
            <person name="Takaki Y."/>
            <person name="Nishi S."/>
            <person name="Hori S."/>
            <person name="Arai W."/>
            <person name="Tsubouchi T."/>
            <person name="Morono Y."/>
            <person name="Uchiyama I."/>
            <person name="Ito T."/>
            <person name="Fujiyama A."/>
            <person name="Inagaki F."/>
            <person name="Takami H."/>
        </authorList>
    </citation>
    <scope>NUCLEOTIDE SEQUENCE</scope>
    <source>
        <strain evidence="1">Expedition CK06-06</strain>
    </source>
</reference>
<dbReference type="AlphaFoldDB" id="X1QWV4"/>
<evidence type="ECO:0000313" key="1">
    <source>
        <dbReference type="EMBL" id="GAI47769.1"/>
    </source>
</evidence>
<feature type="non-terminal residue" evidence="1">
    <location>
        <position position="1"/>
    </location>
</feature>